<gene>
    <name evidence="1" type="ORF">H5410_033572</name>
</gene>
<name>A0A9J5YP07_SOLCO</name>
<protein>
    <submittedName>
        <fullName evidence="1">Uncharacterized protein</fullName>
    </submittedName>
</protein>
<dbReference type="EMBL" id="JACXVP010000006">
    <property type="protein sequence ID" value="KAG5602202.1"/>
    <property type="molecule type" value="Genomic_DNA"/>
</dbReference>
<dbReference type="Proteomes" id="UP000824120">
    <property type="component" value="Chromosome 6"/>
</dbReference>
<sequence length="182" mass="21815">MKNDTSIWTHKTPIDCRWYWRKINALKEHMHGWYNHIRYMLTQTDKYSITKSYQALMDPKPRWNIVELVWTCYQKKTSQNVLCACDFDMRFTFVAAGWEDTAHDSKVLENAFVEPTSQFPFPPYGTDDIFMVYENENVVADDIDRQMTQSNNVGSTSRSHDREMQVQREEIVRTMWEDYIKD</sequence>
<keyword evidence="2" id="KW-1185">Reference proteome</keyword>
<comment type="caution">
    <text evidence="1">The sequence shown here is derived from an EMBL/GenBank/DDBJ whole genome shotgun (WGS) entry which is preliminary data.</text>
</comment>
<dbReference type="OrthoDB" id="1681765at2759"/>
<reference evidence="1 2" key="1">
    <citation type="submission" date="2020-09" db="EMBL/GenBank/DDBJ databases">
        <title>De no assembly of potato wild relative species, Solanum commersonii.</title>
        <authorList>
            <person name="Cho K."/>
        </authorList>
    </citation>
    <scope>NUCLEOTIDE SEQUENCE [LARGE SCALE GENOMIC DNA]</scope>
    <source>
        <strain evidence="1">LZ3.2</strain>
        <tissue evidence="1">Leaf</tissue>
    </source>
</reference>
<organism evidence="1 2">
    <name type="scientific">Solanum commersonii</name>
    <name type="common">Commerson's wild potato</name>
    <name type="synonym">Commerson's nightshade</name>
    <dbReference type="NCBI Taxonomy" id="4109"/>
    <lineage>
        <taxon>Eukaryota</taxon>
        <taxon>Viridiplantae</taxon>
        <taxon>Streptophyta</taxon>
        <taxon>Embryophyta</taxon>
        <taxon>Tracheophyta</taxon>
        <taxon>Spermatophyta</taxon>
        <taxon>Magnoliopsida</taxon>
        <taxon>eudicotyledons</taxon>
        <taxon>Gunneridae</taxon>
        <taxon>Pentapetalae</taxon>
        <taxon>asterids</taxon>
        <taxon>lamiids</taxon>
        <taxon>Solanales</taxon>
        <taxon>Solanaceae</taxon>
        <taxon>Solanoideae</taxon>
        <taxon>Solaneae</taxon>
        <taxon>Solanum</taxon>
    </lineage>
</organism>
<evidence type="ECO:0000313" key="2">
    <source>
        <dbReference type="Proteomes" id="UP000824120"/>
    </source>
</evidence>
<dbReference type="AlphaFoldDB" id="A0A9J5YP07"/>
<accession>A0A9J5YP07</accession>
<proteinExistence type="predicted"/>
<evidence type="ECO:0000313" key="1">
    <source>
        <dbReference type="EMBL" id="KAG5602202.1"/>
    </source>
</evidence>